<dbReference type="EMBL" id="BAABDC010000001">
    <property type="protein sequence ID" value="GAA3690585.1"/>
    <property type="molecule type" value="Genomic_DNA"/>
</dbReference>
<evidence type="ECO:0000256" key="1">
    <source>
        <dbReference type="SAM" id="MobiDB-lite"/>
    </source>
</evidence>
<organism evidence="2 3">
    <name type="scientific">Terrabacter ginsenosidimutans</name>
    <dbReference type="NCBI Taxonomy" id="490575"/>
    <lineage>
        <taxon>Bacteria</taxon>
        <taxon>Bacillati</taxon>
        <taxon>Actinomycetota</taxon>
        <taxon>Actinomycetes</taxon>
        <taxon>Micrococcales</taxon>
        <taxon>Intrasporangiaceae</taxon>
        <taxon>Terrabacter</taxon>
    </lineage>
</organism>
<proteinExistence type="predicted"/>
<comment type="caution">
    <text evidence="2">The sequence shown here is derived from an EMBL/GenBank/DDBJ whole genome shotgun (WGS) entry which is preliminary data.</text>
</comment>
<evidence type="ECO:0008006" key="4">
    <source>
        <dbReference type="Google" id="ProtNLM"/>
    </source>
</evidence>
<feature type="region of interest" description="Disordered" evidence="1">
    <location>
        <begin position="1"/>
        <end position="33"/>
    </location>
</feature>
<protein>
    <recommendedName>
        <fullName evidence="4">Transposase</fullName>
    </recommendedName>
</protein>
<reference evidence="3" key="1">
    <citation type="journal article" date="2019" name="Int. J. Syst. Evol. Microbiol.">
        <title>The Global Catalogue of Microorganisms (GCM) 10K type strain sequencing project: providing services to taxonomists for standard genome sequencing and annotation.</title>
        <authorList>
            <consortium name="The Broad Institute Genomics Platform"/>
            <consortium name="The Broad Institute Genome Sequencing Center for Infectious Disease"/>
            <person name="Wu L."/>
            <person name="Ma J."/>
        </authorList>
    </citation>
    <scope>NUCLEOTIDE SEQUENCE [LARGE SCALE GENOMIC DNA]</scope>
    <source>
        <strain evidence="3">JCM 17125</strain>
    </source>
</reference>
<feature type="compositionally biased region" description="Low complexity" evidence="1">
    <location>
        <begin position="9"/>
        <end position="26"/>
    </location>
</feature>
<keyword evidence="3" id="KW-1185">Reference proteome</keyword>
<gene>
    <name evidence="2" type="ORF">GCM10022399_02850</name>
</gene>
<sequence length="67" mass="6957">MHPARVRVPGPGTAARGRWRARPAGPVRAQDGRHEGCVMHADVGSVKTSIIAPESAIKALTCDDAGS</sequence>
<accession>A0ABP7CL14</accession>
<evidence type="ECO:0000313" key="2">
    <source>
        <dbReference type="EMBL" id="GAA3690585.1"/>
    </source>
</evidence>
<dbReference type="Proteomes" id="UP001501468">
    <property type="component" value="Unassembled WGS sequence"/>
</dbReference>
<evidence type="ECO:0000313" key="3">
    <source>
        <dbReference type="Proteomes" id="UP001501468"/>
    </source>
</evidence>
<name>A0ABP7CL14_9MICO</name>